<dbReference type="RefSeq" id="WP_160722542.1">
    <property type="nucleotide sequence ID" value="NZ_SUMG01000018.1"/>
</dbReference>
<evidence type="ECO:0000313" key="1">
    <source>
        <dbReference type="EMBL" id="NBG89156.1"/>
    </source>
</evidence>
<dbReference type="EMBL" id="SUMG01000018">
    <property type="protein sequence ID" value="NBG89156.1"/>
    <property type="molecule type" value="Genomic_DNA"/>
</dbReference>
<gene>
    <name evidence="1" type="ORF">ISALK_11715</name>
</gene>
<name>A0AA44BG71_9CLOT</name>
<comment type="caution">
    <text evidence="1">The sequence shown here is derived from an EMBL/GenBank/DDBJ whole genome shotgun (WGS) entry which is preliminary data.</text>
</comment>
<accession>A0AA44BG71</accession>
<dbReference type="AlphaFoldDB" id="A0AA44BG71"/>
<organism evidence="1 2">
    <name type="scientific">Isachenkonia alkalipeptolytica</name>
    <dbReference type="NCBI Taxonomy" id="2565777"/>
    <lineage>
        <taxon>Bacteria</taxon>
        <taxon>Bacillati</taxon>
        <taxon>Bacillota</taxon>
        <taxon>Clostridia</taxon>
        <taxon>Eubacteriales</taxon>
        <taxon>Clostridiaceae</taxon>
        <taxon>Isachenkonia</taxon>
    </lineage>
</organism>
<keyword evidence="2" id="KW-1185">Reference proteome</keyword>
<reference evidence="1 2" key="1">
    <citation type="submission" date="2019-04" db="EMBL/GenBank/DDBJ databases">
        <title>Isachenkonia alkalipeptolytica gen. nov. sp. nov. a new anaerobic, alkiliphilic organothrophic bacterium capable to reduce synthesized ferrihydrite isolated from a soda lake.</title>
        <authorList>
            <person name="Toshchakov S.V."/>
            <person name="Zavarzina D.G."/>
            <person name="Zhilina T.N."/>
            <person name="Kostrikina N.A."/>
            <person name="Kublanov I.V."/>
        </authorList>
    </citation>
    <scope>NUCLEOTIDE SEQUENCE [LARGE SCALE GENOMIC DNA]</scope>
    <source>
        <strain evidence="1 2">Z-1701</strain>
    </source>
</reference>
<dbReference type="InterPro" id="IPR046590">
    <property type="entry name" value="DUF6648"/>
</dbReference>
<dbReference type="Proteomes" id="UP000449710">
    <property type="component" value="Unassembled WGS sequence"/>
</dbReference>
<dbReference type="Pfam" id="PF20353">
    <property type="entry name" value="DUF6648"/>
    <property type="match status" value="1"/>
</dbReference>
<proteinExistence type="predicted"/>
<evidence type="ECO:0000313" key="2">
    <source>
        <dbReference type="Proteomes" id="UP000449710"/>
    </source>
</evidence>
<sequence>MKYIHGENIFDKFREKRESLIIMLKNGDISKKEYIEETYYYIREQEIKPFKIVDNFNKAVFNYQYYNMMAKYSKLKAKEIQKFGKHFQQMKNHFEKVNYYYHKKNQTTLKALELRNFENVEAYYIKVKSIHLKNKLFEIVFHEDAKVVFHSNSEWLAKRLEEEGVFSCGKKQSVIESYVNERY</sequence>
<protein>
    <submittedName>
        <fullName evidence="1">Uncharacterized protein</fullName>
    </submittedName>
</protein>